<evidence type="ECO:0000256" key="3">
    <source>
        <dbReference type="ARBA" id="ARBA00038502"/>
    </source>
</evidence>
<dbReference type="Proteomes" id="UP000294221">
    <property type="component" value="Unassembled WGS sequence"/>
</dbReference>
<comment type="similarity">
    <text evidence="3">Belongs to the acetyltransferase family. RimJ subfamily.</text>
</comment>
<accession>A0A4Q5A9U8</accession>
<organism evidence="6 7">
    <name type="scientific">Bifidobacterium pseudolongum subsp. pseudolongum</name>
    <dbReference type="NCBI Taxonomy" id="31954"/>
    <lineage>
        <taxon>Bacteria</taxon>
        <taxon>Bacillati</taxon>
        <taxon>Actinomycetota</taxon>
        <taxon>Actinomycetes</taxon>
        <taxon>Bifidobacteriales</taxon>
        <taxon>Bifidobacteriaceae</taxon>
        <taxon>Bifidobacterium</taxon>
    </lineage>
</organism>
<dbReference type="PANTHER" id="PTHR43792">
    <property type="entry name" value="GNAT FAMILY, PUTATIVE (AFU_ORTHOLOGUE AFUA_3G00765)-RELATED-RELATED"/>
    <property type="match status" value="1"/>
</dbReference>
<keyword evidence="4" id="KW-0812">Transmembrane</keyword>
<protein>
    <submittedName>
        <fullName evidence="6">Acetytransferase</fullName>
    </submittedName>
</protein>
<evidence type="ECO:0000313" key="6">
    <source>
        <dbReference type="EMBL" id="RYQ21905.1"/>
    </source>
</evidence>
<feature type="domain" description="N-acetyltransferase" evidence="5">
    <location>
        <begin position="61"/>
        <end position="231"/>
    </location>
</feature>
<dbReference type="GO" id="GO:0005737">
    <property type="term" value="C:cytoplasm"/>
    <property type="evidence" value="ECO:0007669"/>
    <property type="project" value="TreeGrafter"/>
</dbReference>
<evidence type="ECO:0000313" key="7">
    <source>
        <dbReference type="Proteomes" id="UP000294221"/>
    </source>
</evidence>
<keyword evidence="1 6" id="KW-0808">Transferase</keyword>
<dbReference type="Pfam" id="PF13302">
    <property type="entry name" value="Acetyltransf_3"/>
    <property type="match status" value="1"/>
</dbReference>
<comment type="caution">
    <text evidence="6">The sequence shown here is derived from an EMBL/GenBank/DDBJ whole genome shotgun (WGS) entry which is preliminary data.</text>
</comment>
<dbReference type="SUPFAM" id="SSF55729">
    <property type="entry name" value="Acyl-CoA N-acyltransferases (Nat)"/>
    <property type="match status" value="1"/>
</dbReference>
<reference evidence="6 7" key="1">
    <citation type="submission" date="2018-12" db="EMBL/GenBank/DDBJ databases">
        <title>Unveiling genomic diversity among members of the Bifidobacterium pseudolongum species, a widely distributed gut commensal of the animal kingdom.</title>
        <authorList>
            <person name="Lugli G.A."/>
            <person name="Duranti S."/>
            <person name="Albert K."/>
            <person name="Mancabelli L."/>
            <person name="Napoli S."/>
            <person name="Viappiani A."/>
            <person name="Anzalone R."/>
            <person name="Longhi G."/>
            <person name="Milani C."/>
            <person name="Turroni F."/>
            <person name="Alessandri G."/>
            <person name="Sela D.A."/>
            <person name="Van Sinderen D."/>
            <person name="Ventura M."/>
        </authorList>
    </citation>
    <scope>NUCLEOTIDE SEQUENCE [LARGE SCALE GENOMIC DNA]</scope>
    <source>
        <strain evidence="6 7">2054B</strain>
    </source>
</reference>
<evidence type="ECO:0000256" key="4">
    <source>
        <dbReference type="SAM" id="Phobius"/>
    </source>
</evidence>
<keyword evidence="2" id="KW-0012">Acyltransferase</keyword>
<evidence type="ECO:0000259" key="5">
    <source>
        <dbReference type="PROSITE" id="PS51186"/>
    </source>
</evidence>
<dbReference type="EMBL" id="RYUN01000006">
    <property type="protein sequence ID" value="RYQ21905.1"/>
    <property type="molecule type" value="Genomic_DNA"/>
</dbReference>
<evidence type="ECO:0000256" key="1">
    <source>
        <dbReference type="ARBA" id="ARBA00022679"/>
    </source>
</evidence>
<dbReference type="InterPro" id="IPR016181">
    <property type="entry name" value="Acyl_CoA_acyltransferase"/>
</dbReference>
<dbReference type="InterPro" id="IPR000182">
    <property type="entry name" value="GNAT_dom"/>
</dbReference>
<proteinExistence type="inferred from homology"/>
<keyword evidence="4" id="KW-0472">Membrane</keyword>
<sequence length="254" mass="29176">MPFYHMPCAQIRAAAPRVRVRRARMGTVSVLESLRAALHRPTENSLRTPLELHAPAGAPPLVLRTMTVRDEQEWDDVRMRNTDWLEPWESNDPMRHRPVTFPQWIAMQRRDERNGDAIVFVMVLDGAIIGQISLGAIFRGAMRTGIIGYWIDERYAGRGLTPLAVAMVCDWALQMPTGPRLHRMEIDLVPENERSRAVARKVGARYEGVKKRYMYINGIWRDHESYSLLAEDAPQGFVHRLLFDTPSEKPHKLS</sequence>
<name>A0A4Q5A9U8_9BIFI</name>
<keyword evidence="4" id="KW-1133">Transmembrane helix</keyword>
<dbReference type="PROSITE" id="PS51186">
    <property type="entry name" value="GNAT"/>
    <property type="match status" value="1"/>
</dbReference>
<dbReference type="InterPro" id="IPR051531">
    <property type="entry name" value="N-acetyltransferase"/>
</dbReference>
<dbReference type="Gene3D" id="3.40.630.30">
    <property type="match status" value="1"/>
</dbReference>
<dbReference type="PANTHER" id="PTHR43792:SF8">
    <property type="entry name" value="[RIBOSOMAL PROTEIN US5]-ALANINE N-ACETYLTRANSFERASE"/>
    <property type="match status" value="1"/>
</dbReference>
<feature type="transmembrane region" description="Helical" evidence="4">
    <location>
        <begin position="117"/>
        <end position="138"/>
    </location>
</feature>
<gene>
    <name evidence="6" type="ORF">PG2054B_0387</name>
</gene>
<dbReference type="AlphaFoldDB" id="A0A4Q5A9U8"/>
<dbReference type="GO" id="GO:0008999">
    <property type="term" value="F:protein-N-terminal-alanine acetyltransferase activity"/>
    <property type="evidence" value="ECO:0007669"/>
    <property type="project" value="TreeGrafter"/>
</dbReference>
<evidence type="ECO:0000256" key="2">
    <source>
        <dbReference type="ARBA" id="ARBA00023315"/>
    </source>
</evidence>